<sequence length="85" mass="8592">MKPYHLAATSAVGLIGLAGQAQAAGYIALPPQTASVVIEQAQTGAKPLTAEEKSARLHAILRQYGLGCGNPNCPLCRGLPPAGNG</sequence>
<dbReference type="Proteomes" id="UP001168540">
    <property type="component" value="Unassembled WGS sequence"/>
</dbReference>
<gene>
    <name evidence="2" type="ORF">QU481_02030</name>
</gene>
<evidence type="ECO:0008006" key="4">
    <source>
        <dbReference type="Google" id="ProtNLM"/>
    </source>
</evidence>
<keyword evidence="3" id="KW-1185">Reference proteome</keyword>
<protein>
    <recommendedName>
        <fullName evidence="4">DUF4148 domain-containing protein</fullName>
    </recommendedName>
</protein>
<organism evidence="2 3">
    <name type="scientific">Crenobacter oryzisoli</name>
    <dbReference type="NCBI Taxonomy" id="3056844"/>
    <lineage>
        <taxon>Bacteria</taxon>
        <taxon>Pseudomonadati</taxon>
        <taxon>Pseudomonadota</taxon>
        <taxon>Betaproteobacteria</taxon>
        <taxon>Neisseriales</taxon>
        <taxon>Neisseriaceae</taxon>
        <taxon>Crenobacter</taxon>
    </lineage>
</organism>
<proteinExistence type="predicted"/>
<comment type="caution">
    <text evidence="2">The sequence shown here is derived from an EMBL/GenBank/DDBJ whole genome shotgun (WGS) entry which is preliminary data.</text>
</comment>
<accession>A0ABT7XIR6</accession>
<dbReference type="RefSeq" id="WP_289828203.1">
    <property type="nucleotide sequence ID" value="NZ_JAUEDK010000003.1"/>
</dbReference>
<evidence type="ECO:0000313" key="2">
    <source>
        <dbReference type="EMBL" id="MDN0073671.1"/>
    </source>
</evidence>
<dbReference type="EMBL" id="JAUEDK010000003">
    <property type="protein sequence ID" value="MDN0073671.1"/>
    <property type="molecule type" value="Genomic_DNA"/>
</dbReference>
<keyword evidence="1" id="KW-0732">Signal</keyword>
<feature type="chain" id="PRO_5045645048" description="DUF4148 domain-containing protein" evidence="1">
    <location>
        <begin position="24"/>
        <end position="85"/>
    </location>
</feature>
<feature type="signal peptide" evidence="1">
    <location>
        <begin position="1"/>
        <end position="23"/>
    </location>
</feature>
<name>A0ABT7XIR6_9NEIS</name>
<reference evidence="2" key="1">
    <citation type="submission" date="2023-06" db="EMBL/GenBank/DDBJ databases">
        <authorList>
            <person name="Zhang S."/>
        </authorList>
    </citation>
    <scope>NUCLEOTIDE SEQUENCE</scope>
    <source>
        <strain evidence="2">SG2303</strain>
    </source>
</reference>
<evidence type="ECO:0000313" key="3">
    <source>
        <dbReference type="Proteomes" id="UP001168540"/>
    </source>
</evidence>
<evidence type="ECO:0000256" key="1">
    <source>
        <dbReference type="SAM" id="SignalP"/>
    </source>
</evidence>